<protein>
    <submittedName>
        <fullName evidence="5">MarR family transcriptional regulator</fullName>
    </submittedName>
</protein>
<dbReference type="InterPro" id="IPR036390">
    <property type="entry name" value="WH_DNA-bd_sf"/>
</dbReference>
<dbReference type="GO" id="GO:0003677">
    <property type="term" value="F:DNA binding"/>
    <property type="evidence" value="ECO:0007669"/>
    <property type="project" value="UniProtKB-KW"/>
</dbReference>
<sequence length="143" mass="15386">MVLDVSERLGFDIKATEVALMARKATALREVGLTVAQYAALLTLRDNPGITGAGLARSCLVTPQAAAAVLKALEAKGLVQRESDDWNRTARPGRLTPEGARILRSADARASRIEQQVHDALTPKQRASLRQLLETCRAALADD</sequence>
<dbReference type="SUPFAM" id="SSF46785">
    <property type="entry name" value="Winged helix' DNA-binding domain"/>
    <property type="match status" value="1"/>
</dbReference>
<dbReference type="PANTHER" id="PTHR42756:SF1">
    <property type="entry name" value="TRANSCRIPTIONAL REPRESSOR OF EMRAB OPERON"/>
    <property type="match status" value="1"/>
</dbReference>
<accession>A0A0A0JHC7</accession>
<evidence type="ECO:0000256" key="1">
    <source>
        <dbReference type="ARBA" id="ARBA00023015"/>
    </source>
</evidence>
<comment type="caution">
    <text evidence="5">The sequence shown here is derived from an EMBL/GenBank/DDBJ whole genome shotgun (WGS) entry which is preliminary data.</text>
</comment>
<name>A0A0A0JHC7_9MICO</name>
<dbReference type="PROSITE" id="PS50995">
    <property type="entry name" value="HTH_MARR_2"/>
    <property type="match status" value="1"/>
</dbReference>
<dbReference type="Pfam" id="PF12802">
    <property type="entry name" value="MarR_2"/>
    <property type="match status" value="1"/>
</dbReference>
<keyword evidence="6" id="KW-1185">Reference proteome</keyword>
<dbReference type="SMART" id="SM00347">
    <property type="entry name" value="HTH_MARR"/>
    <property type="match status" value="1"/>
</dbReference>
<evidence type="ECO:0000256" key="2">
    <source>
        <dbReference type="ARBA" id="ARBA00023125"/>
    </source>
</evidence>
<keyword evidence="1" id="KW-0805">Transcription regulation</keyword>
<dbReference type="OrthoDB" id="9155413at2"/>
<evidence type="ECO:0000256" key="3">
    <source>
        <dbReference type="ARBA" id="ARBA00023163"/>
    </source>
</evidence>
<dbReference type="InterPro" id="IPR000835">
    <property type="entry name" value="HTH_MarR-typ"/>
</dbReference>
<dbReference type="InterPro" id="IPR036388">
    <property type="entry name" value="WH-like_DNA-bd_sf"/>
</dbReference>
<dbReference type="Gene3D" id="1.10.10.10">
    <property type="entry name" value="Winged helix-like DNA-binding domain superfamily/Winged helix DNA-binding domain"/>
    <property type="match status" value="1"/>
</dbReference>
<gene>
    <name evidence="5" type="ORF">N803_04585</name>
</gene>
<dbReference type="RefSeq" id="WP_035906764.1">
    <property type="nucleotide sequence ID" value="NZ_AVPK01000010.1"/>
</dbReference>
<proteinExistence type="predicted"/>
<feature type="domain" description="HTH marR-type" evidence="4">
    <location>
        <begin position="1"/>
        <end position="138"/>
    </location>
</feature>
<organism evidence="5 6">
    <name type="scientific">Knoellia subterranea KCTC 19937</name>
    <dbReference type="NCBI Taxonomy" id="1385521"/>
    <lineage>
        <taxon>Bacteria</taxon>
        <taxon>Bacillati</taxon>
        <taxon>Actinomycetota</taxon>
        <taxon>Actinomycetes</taxon>
        <taxon>Micrococcales</taxon>
        <taxon>Intrasporangiaceae</taxon>
        <taxon>Knoellia</taxon>
    </lineage>
</organism>
<keyword evidence="3" id="KW-0804">Transcription</keyword>
<dbReference type="GO" id="GO:0003700">
    <property type="term" value="F:DNA-binding transcription factor activity"/>
    <property type="evidence" value="ECO:0007669"/>
    <property type="project" value="InterPro"/>
</dbReference>
<keyword evidence="2" id="KW-0238">DNA-binding</keyword>
<reference evidence="5 6" key="1">
    <citation type="submission" date="2013-08" db="EMBL/GenBank/DDBJ databases">
        <title>The genome sequence of Knoellia subterranea.</title>
        <authorList>
            <person name="Zhu W."/>
            <person name="Wang G."/>
        </authorList>
    </citation>
    <scope>NUCLEOTIDE SEQUENCE [LARGE SCALE GENOMIC DNA]</scope>
    <source>
        <strain evidence="5 6">KCTC 19937</strain>
    </source>
</reference>
<evidence type="ECO:0000259" key="4">
    <source>
        <dbReference type="PROSITE" id="PS50995"/>
    </source>
</evidence>
<dbReference type="AlphaFoldDB" id="A0A0A0JHC7"/>
<dbReference type="EMBL" id="AVPK01000010">
    <property type="protein sequence ID" value="KGN36498.1"/>
    <property type="molecule type" value="Genomic_DNA"/>
</dbReference>
<dbReference type="STRING" id="1385521.N803_04585"/>
<evidence type="ECO:0000313" key="6">
    <source>
        <dbReference type="Proteomes" id="UP000030011"/>
    </source>
</evidence>
<evidence type="ECO:0000313" key="5">
    <source>
        <dbReference type="EMBL" id="KGN36498.1"/>
    </source>
</evidence>
<dbReference type="PANTHER" id="PTHR42756">
    <property type="entry name" value="TRANSCRIPTIONAL REGULATOR, MARR"/>
    <property type="match status" value="1"/>
</dbReference>
<dbReference type="eggNOG" id="COG1846">
    <property type="taxonomic scope" value="Bacteria"/>
</dbReference>
<dbReference type="Proteomes" id="UP000030011">
    <property type="component" value="Unassembled WGS sequence"/>
</dbReference>